<keyword evidence="1" id="KW-0472">Membrane</keyword>
<protein>
    <submittedName>
        <fullName evidence="2">Uncharacterized protein</fullName>
    </submittedName>
</protein>
<accession>A0ABR0CYK5</accession>
<organism evidence="2 3">
    <name type="scientific">Penstemon davidsonii</name>
    <dbReference type="NCBI Taxonomy" id="160366"/>
    <lineage>
        <taxon>Eukaryota</taxon>
        <taxon>Viridiplantae</taxon>
        <taxon>Streptophyta</taxon>
        <taxon>Embryophyta</taxon>
        <taxon>Tracheophyta</taxon>
        <taxon>Spermatophyta</taxon>
        <taxon>Magnoliopsida</taxon>
        <taxon>eudicotyledons</taxon>
        <taxon>Gunneridae</taxon>
        <taxon>Pentapetalae</taxon>
        <taxon>asterids</taxon>
        <taxon>lamiids</taxon>
        <taxon>Lamiales</taxon>
        <taxon>Plantaginaceae</taxon>
        <taxon>Cheloneae</taxon>
        <taxon>Penstemon</taxon>
    </lineage>
</organism>
<feature type="transmembrane region" description="Helical" evidence="1">
    <location>
        <begin position="62"/>
        <end position="83"/>
    </location>
</feature>
<name>A0ABR0CYK5_9LAMI</name>
<comment type="caution">
    <text evidence="2">The sequence shown here is derived from an EMBL/GenBank/DDBJ whole genome shotgun (WGS) entry which is preliminary data.</text>
</comment>
<evidence type="ECO:0000313" key="3">
    <source>
        <dbReference type="Proteomes" id="UP001291926"/>
    </source>
</evidence>
<gene>
    <name evidence="2" type="ORF">RD792_012706</name>
</gene>
<feature type="transmembrane region" description="Helical" evidence="1">
    <location>
        <begin position="27"/>
        <end position="50"/>
    </location>
</feature>
<keyword evidence="3" id="KW-1185">Reference proteome</keyword>
<dbReference type="EMBL" id="JAYDYQ010002685">
    <property type="protein sequence ID" value="KAK4481795.1"/>
    <property type="molecule type" value="Genomic_DNA"/>
</dbReference>
<dbReference type="Proteomes" id="UP001291926">
    <property type="component" value="Unassembled WGS sequence"/>
</dbReference>
<sequence length="249" mass="28264">MENLYQILLEKFVFGGRLIFGPDASSLLLSTFLIAAPSLAFCIKIVFIITHPLKENKIVTPWYPILIVAIVLTILDIFFLFLTSSRDPGIVPRNGYRYDEKENPYNKGVIKNFNEVFFSKIPSSMNEFRAFVEENEVMVMETTDHNFMGSGIKSSKEKIDIEMGTKFGEENGLTIPDILLNLEYDGIEDIIMKGSEISDYEQESIESMSHLFTVEVEANTVEKTDNIVSEQTVISFQSGDQSLQQEVQK</sequence>
<keyword evidence="1" id="KW-1133">Transmembrane helix</keyword>
<evidence type="ECO:0000256" key="1">
    <source>
        <dbReference type="SAM" id="Phobius"/>
    </source>
</evidence>
<reference evidence="2 3" key="1">
    <citation type="journal article" date="2023" name="bioRxiv">
        <title>Genome report: Whole genome sequence and annotation of Penstemon davidsonii.</title>
        <authorList>
            <person name="Ostevik K.L."/>
            <person name="Alabady M."/>
            <person name="Zhang M."/>
            <person name="Rausher M.D."/>
        </authorList>
    </citation>
    <scope>NUCLEOTIDE SEQUENCE [LARGE SCALE GENOMIC DNA]</scope>
    <source>
        <strain evidence="2">DNT005</strain>
        <tissue evidence="2">Whole leaf</tissue>
    </source>
</reference>
<proteinExistence type="predicted"/>
<keyword evidence="1" id="KW-0812">Transmembrane</keyword>
<evidence type="ECO:0000313" key="2">
    <source>
        <dbReference type="EMBL" id="KAK4481795.1"/>
    </source>
</evidence>